<name>A0A9P0VX94_9ASCO</name>
<feature type="domain" description="GP-PDE" evidence="1">
    <location>
        <begin position="4"/>
        <end position="288"/>
    </location>
</feature>
<dbReference type="PANTHER" id="PTHR43805">
    <property type="entry name" value="GLYCEROPHOSPHORYL DIESTER PHOSPHODIESTERASE"/>
    <property type="match status" value="1"/>
</dbReference>
<dbReference type="InterPro" id="IPR030395">
    <property type="entry name" value="GP_PDE_dom"/>
</dbReference>
<dbReference type="Pfam" id="PF03009">
    <property type="entry name" value="GDPD"/>
    <property type="match status" value="1"/>
</dbReference>
<protein>
    <submittedName>
        <fullName evidence="2">Phosphatidylglycerol phospholipase C</fullName>
    </submittedName>
</protein>
<sequence>MTSPFIAGHRGFKGKYPENSFFGFEKCFQTGATLIETDVWISADNVLVVSHDVNTKRIFETQDHQVADYNILQTSYRDILQHLKIKGTNEDLHSFKDLLYWFSSYNKEQSDSKQFNRIMLDVKRPNPAKVLKYMLQDMLEVNPNIDYWIDRVQIGIWDLKNIKYLNQEPVFAEVFSKGAKPIDILNISVSWTDSLHYIQYNNYIDQLSKNDGKFRFKITGISLLYLSTWSKDFLTKFMPLVKLNDLKFYSWTINNKLQFDYLWKVGKVYDIKEFGLISDRPDQMVEYKEKHSNDNEQSKLLDANTKIDISFSQWFIHALFSRFLRKRRVTDEELDFGGFVDDEKVVKLPVGKVAIFIFQFCQKLGIF</sequence>
<dbReference type="PROSITE" id="PS51704">
    <property type="entry name" value="GP_PDE"/>
    <property type="match status" value="1"/>
</dbReference>
<proteinExistence type="predicted"/>
<dbReference type="GO" id="GO:0006629">
    <property type="term" value="P:lipid metabolic process"/>
    <property type="evidence" value="ECO:0007669"/>
    <property type="project" value="InterPro"/>
</dbReference>
<dbReference type="Proteomes" id="UP000837801">
    <property type="component" value="Unassembled WGS sequence"/>
</dbReference>
<comment type="caution">
    <text evidence="2">The sequence shown here is derived from an EMBL/GenBank/DDBJ whole genome shotgun (WGS) entry which is preliminary data.</text>
</comment>
<reference evidence="2" key="1">
    <citation type="submission" date="2022-03" db="EMBL/GenBank/DDBJ databases">
        <authorList>
            <person name="Legras J.-L."/>
            <person name="Devillers H."/>
            <person name="Grondin C."/>
        </authorList>
    </citation>
    <scope>NUCLEOTIDE SEQUENCE</scope>
    <source>
        <strain evidence="2">CLIB 1423</strain>
    </source>
</reference>
<evidence type="ECO:0000259" key="1">
    <source>
        <dbReference type="PROSITE" id="PS51704"/>
    </source>
</evidence>
<dbReference type="InterPro" id="IPR017946">
    <property type="entry name" value="PLC-like_Pdiesterase_TIM-brl"/>
</dbReference>
<dbReference type="SUPFAM" id="SSF51695">
    <property type="entry name" value="PLC-like phosphodiesterases"/>
    <property type="match status" value="1"/>
</dbReference>
<dbReference type="AlphaFoldDB" id="A0A9P0VX94"/>
<dbReference type="GO" id="GO:0008081">
    <property type="term" value="F:phosphoric diester hydrolase activity"/>
    <property type="evidence" value="ECO:0007669"/>
    <property type="project" value="InterPro"/>
</dbReference>
<dbReference type="EMBL" id="CAKXYY010000003">
    <property type="protein sequence ID" value="CAH2351289.1"/>
    <property type="molecule type" value="Genomic_DNA"/>
</dbReference>
<evidence type="ECO:0000313" key="2">
    <source>
        <dbReference type="EMBL" id="CAH2351289.1"/>
    </source>
</evidence>
<accession>A0A9P0VX94</accession>
<gene>
    <name evidence="2" type="ORF">CLIB1423_03S02916</name>
</gene>
<organism evidence="2 3">
    <name type="scientific">[Candida] railenensis</name>
    <dbReference type="NCBI Taxonomy" id="45579"/>
    <lineage>
        <taxon>Eukaryota</taxon>
        <taxon>Fungi</taxon>
        <taxon>Dikarya</taxon>
        <taxon>Ascomycota</taxon>
        <taxon>Saccharomycotina</taxon>
        <taxon>Pichiomycetes</taxon>
        <taxon>Debaryomycetaceae</taxon>
        <taxon>Kurtzmaniella</taxon>
    </lineage>
</organism>
<dbReference type="Gene3D" id="3.20.20.190">
    <property type="entry name" value="Phosphatidylinositol (PI) phosphodiesterase"/>
    <property type="match status" value="1"/>
</dbReference>
<dbReference type="PANTHER" id="PTHR43805:SF1">
    <property type="entry name" value="GP-PDE DOMAIN-CONTAINING PROTEIN"/>
    <property type="match status" value="1"/>
</dbReference>
<evidence type="ECO:0000313" key="3">
    <source>
        <dbReference type="Proteomes" id="UP000837801"/>
    </source>
</evidence>
<dbReference type="OrthoDB" id="1058301at2759"/>
<keyword evidence="3" id="KW-1185">Reference proteome</keyword>